<proteinExistence type="inferred from homology"/>
<keyword evidence="3" id="KW-0520">NAD</keyword>
<evidence type="ECO:0000256" key="2">
    <source>
        <dbReference type="ARBA" id="ARBA00023002"/>
    </source>
</evidence>
<dbReference type="SUPFAM" id="SSF55347">
    <property type="entry name" value="Glyceraldehyde-3-phosphate dehydrogenase-like, C-terminal domain"/>
    <property type="match status" value="1"/>
</dbReference>
<feature type="domain" description="GFO/IDH/MocA-like oxidoreductase" evidence="5">
    <location>
        <begin position="132"/>
        <end position="251"/>
    </location>
</feature>
<dbReference type="InterPro" id="IPR055170">
    <property type="entry name" value="GFO_IDH_MocA-like_dom"/>
</dbReference>
<name>A0ABT8IZL5_9MICO</name>
<evidence type="ECO:0000313" key="7">
    <source>
        <dbReference type="Proteomes" id="UP001174210"/>
    </source>
</evidence>
<dbReference type="PANTHER" id="PTHR43708:SF5">
    <property type="entry name" value="CONSERVED EXPRESSED OXIDOREDUCTASE (EUROFUNG)-RELATED"/>
    <property type="match status" value="1"/>
</dbReference>
<reference evidence="6" key="1">
    <citation type="submission" date="2023-03" db="EMBL/GenBank/DDBJ databases">
        <title>MT1 and MT2 Draft Genomes of Novel Species.</title>
        <authorList>
            <person name="Venkateswaran K."/>
        </authorList>
    </citation>
    <scope>NUCLEOTIDE SEQUENCE</scope>
    <source>
        <strain evidence="6">F6_8S_P_1A</strain>
    </source>
</reference>
<comment type="caution">
    <text evidence="6">The sequence shown here is derived from an EMBL/GenBank/DDBJ whole genome shotgun (WGS) entry which is preliminary data.</text>
</comment>
<comment type="similarity">
    <text evidence="1">Belongs to the Gfo/Idh/MocA family.</text>
</comment>
<dbReference type="SUPFAM" id="SSF51735">
    <property type="entry name" value="NAD(P)-binding Rossmann-fold domains"/>
    <property type="match status" value="1"/>
</dbReference>
<dbReference type="RefSeq" id="WP_301219590.1">
    <property type="nucleotide sequence ID" value="NZ_JAROCB010000003.1"/>
</dbReference>
<keyword evidence="7" id="KW-1185">Reference proteome</keyword>
<evidence type="ECO:0000256" key="1">
    <source>
        <dbReference type="ARBA" id="ARBA00010928"/>
    </source>
</evidence>
<evidence type="ECO:0000259" key="4">
    <source>
        <dbReference type="Pfam" id="PF01408"/>
    </source>
</evidence>
<dbReference type="InterPro" id="IPR051317">
    <property type="entry name" value="Gfo/Idh/MocA_oxidoreduct"/>
</dbReference>
<dbReference type="InterPro" id="IPR000683">
    <property type="entry name" value="Gfo/Idh/MocA-like_OxRdtase_N"/>
</dbReference>
<gene>
    <name evidence="6" type="ORF">P5G59_13965</name>
</gene>
<dbReference type="Pfam" id="PF01408">
    <property type="entry name" value="GFO_IDH_MocA"/>
    <property type="match status" value="1"/>
</dbReference>
<feature type="domain" description="Gfo/Idh/MocA-like oxidoreductase N-terminal" evidence="4">
    <location>
        <begin position="7"/>
        <end position="122"/>
    </location>
</feature>
<dbReference type="PANTHER" id="PTHR43708">
    <property type="entry name" value="CONSERVED EXPRESSED OXIDOREDUCTASE (EUROFUNG)"/>
    <property type="match status" value="1"/>
</dbReference>
<dbReference type="InterPro" id="IPR036291">
    <property type="entry name" value="NAD(P)-bd_dom_sf"/>
</dbReference>
<sequence>MSDERPIRVGLIGYGVAGRVFHAPFLAADPAFELAAVVTSQSDRLAADHPGARAVGDVDALLAHPGLDLVVVASPTPLHVAHAAAAIDAGVATVVDKPFAPDVASGRALAERARAAGVPFTVFQNRRWDGDFLTLQQLVADGSLGDVRRFESRFEWWKPSVDDSWKSTTGAEEGGGILFDLGAHLIDQALLLFGPASVSHAEVRNRRGGGADDDALVVLEHASGTTSQLWMSAVAPIVGPRFRALGSKGGYVSWGLDPQEGQLLGGMLPGDVRLGRAEHPARVGTDAHPGELPLAPGDYAGFYRQLAAALRGRAPLPVDPAGPLAVLDLIGSARAYAAAH</sequence>
<dbReference type="Proteomes" id="UP001174210">
    <property type="component" value="Unassembled WGS sequence"/>
</dbReference>
<dbReference type="Gene3D" id="3.30.360.10">
    <property type="entry name" value="Dihydrodipicolinate Reductase, domain 2"/>
    <property type="match status" value="1"/>
</dbReference>
<accession>A0ABT8IZL5</accession>
<dbReference type="EMBL" id="JAROCB010000003">
    <property type="protein sequence ID" value="MDN4598254.1"/>
    <property type="molecule type" value="Genomic_DNA"/>
</dbReference>
<dbReference type="Gene3D" id="3.40.50.720">
    <property type="entry name" value="NAD(P)-binding Rossmann-like Domain"/>
    <property type="match status" value="1"/>
</dbReference>
<keyword evidence="2" id="KW-0560">Oxidoreductase</keyword>
<protein>
    <submittedName>
        <fullName evidence="6">Gfo/Idh/MocA family oxidoreductase</fullName>
    </submittedName>
</protein>
<dbReference type="Pfam" id="PF22725">
    <property type="entry name" value="GFO_IDH_MocA_C3"/>
    <property type="match status" value="1"/>
</dbReference>
<organism evidence="6 7">
    <name type="scientific">Leifsonia virtsii</name>
    <dbReference type="NCBI Taxonomy" id="3035915"/>
    <lineage>
        <taxon>Bacteria</taxon>
        <taxon>Bacillati</taxon>
        <taxon>Actinomycetota</taxon>
        <taxon>Actinomycetes</taxon>
        <taxon>Micrococcales</taxon>
        <taxon>Microbacteriaceae</taxon>
        <taxon>Leifsonia</taxon>
    </lineage>
</organism>
<evidence type="ECO:0000259" key="5">
    <source>
        <dbReference type="Pfam" id="PF22725"/>
    </source>
</evidence>
<evidence type="ECO:0000256" key="3">
    <source>
        <dbReference type="ARBA" id="ARBA00023027"/>
    </source>
</evidence>
<evidence type="ECO:0000313" key="6">
    <source>
        <dbReference type="EMBL" id="MDN4598254.1"/>
    </source>
</evidence>